<organism evidence="3 4">
    <name type="scientific">Oryza meyeriana var. granulata</name>
    <dbReference type="NCBI Taxonomy" id="110450"/>
    <lineage>
        <taxon>Eukaryota</taxon>
        <taxon>Viridiplantae</taxon>
        <taxon>Streptophyta</taxon>
        <taxon>Embryophyta</taxon>
        <taxon>Tracheophyta</taxon>
        <taxon>Spermatophyta</taxon>
        <taxon>Magnoliopsida</taxon>
        <taxon>Liliopsida</taxon>
        <taxon>Poales</taxon>
        <taxon>Poaceae</taxon>
        <taxon>BOP clade</taxon>
        <taxon>Oryzoideae</taxon>
        <taxon>Oryzeae</taxon>
        <taxon>Oryzinae</taxon>
        <taxon>Oryza</taxon>
        <taxon>Oryza meyeriana</taxon>
    </lineage>
</organism>
<reference evidence="3 4" key="1">
    <citation type="submission" date="2019-11" db="EMBL/GenBank/DDBJ databases">
        <title>Whole genome sequence of Oryza granulata.</title>
        <authorList>
            <person name="Li W."/>
        </authorList>
    </citation>
    <scope>NUCLEOTIDE SEQUENCE [LARGE SCALE GENOMIC DNA]</scope>
    <source>
        <strain evidence="4">cv. Menghai</strain>
        <tissue evidence="3">Leaf</tissue>
    </source>
</reference>
<feature type="compositionally biased region" description="Gly residues" evidence="1">
    <location>
        <begin position="58"/>
        <end position="79"/>
    </location>
</feature>
<dbReference type="EMBL" id="SPHZ02000008">
    <property type="protein sequence ID" value="KAF0902091.1"/>
    <property type="molecule type" value="Genomic_DNA"/>
</dbReference>
<dbReference type="Proteomes" id="UP000479710">
    <property type="component" value="Unassembled WGS sequence"/>
</dbReference>
<feature type="region of interest" description="Disordered" evidence="1">
    <location>
        <begin position="32"/>
        <end position="127"/>
    </location>
</feature>
<evidence type="ECO:0000256" key="1">
    <source>
        <dbReference type="SAM" id="MobiDB-lite"/>
    </source>
</evidence>
<name>A0A6G1CPU7_9ORYZ</name>
<gene>
    <name evidence="3" type="ORF">E2562_012871</name>
</gene>
<evidence type="ECO:0000256" key="2">
    <source>
        <dbReference type="SAM" id="SignalP"/>
    </source>
</evidence>
<comment type="caution">
    <text evidence="3">The sequence shown here is derived from an EMBL/GenBank/DDBJ whole genome shotgun (WGS) entry which is preliminary data.</text>
</comment>
<keyword evidence="4" id="KW-1185">Reference proteome</keyword>
<sequence length="159" mass="16154">MAAPLLAAILAMLVPLREPSSSPPLGLLAAVGRQRHPRRPRELDESATAAVARARARSGGGAGRREGQCGGEGAGAGSERGGRGRGGRRCSASSGQIPEALADQLHGRTAATSAPPPASTPPHQLHLPPLATCLLGVAEHLQLTRPWLPSTLSSPPTAT</sequence>
<feature type="chain" id="PRO_5026152375" evidence="2">
    <location>
        <begin position="20"/>
        <end position="159"/>
    </location>
</feature>
<accession>A0A6G1CPU7</accession>
<keyword evidence="2" id="KW-0732">Signal</keyword>
<protein>
    <submittedName>
        <fullName evidence="3">Uncharacterized protein</fullName>
    </submittedName>
</protein>
<feature type="signal peptide" evidence="2">
    <location>
        <begin position="1"/>
        <end position="19"/>
    </location>
</feature>
<proteinExistence type="predicted"/>
<evidence type="ECO:0000313" key="3">
    <source>
        <dbReference type="EMBL" id="KAF0902091.1"/>
    </source>
</evidence>
<evidence type="ECO:0000313" key="4">
    <source>
        <dbReference type="Proteomes" id="UP000479710"/>
    </source>
</evidence>
<dbReference type="AlphaFoldDB" id="A0A6G1CPU7"/>